<dbReference type="KEGG" id="fia:NA23_06065"/>
<dbReference type="Proteomes" id="UP000093740">
    <property type="component" value="Chromosome"/>
</dbReference>
<dbReference type="RefSeq" id="WP_052107178.1">
    <property type="nucleotide sequence ID" value="NZ_CP014334.2"/>
</dbReference>
<reference evidence="1 2" key="1">
    <citation type="journal article" date="2015" name="Stand. Genomic Sci.">
        <title>Genome sequence of a native-feather degrading extremely thermophilic Eubacterium, Fervidobacterium islandicum AW-1.</title>
        <authorList>
            <person name="Lee Y.J."/>
            <person name="Jeong H."/>
            <person name="Park G.S."/>
            <person name="Kwak Y."/>
            <person name="Lee S.J."/>
            <person name="Lee S.J."/>
            <person name="Park M.K."/>
            <person name="Kim J.Y."/>
            <person name="Kang H.K."/>
            <person name="Shin J.H."/>
            <person name="Lee D.W."/>
        </authorList>
    </citation>
    <scope>NUCLEOTIDE SEQUENCE [LARGE SCALE GENOMIC DNA]</scope>
    <source>
        <strain evidence="1 2">AW-1</strain>
    </source>
</reference>
<organism evidence="1 2">
    <name type="scientific">Fervidobacterium islandicum</name>
    <dbReference type="NCBI Taxonomy" id="2423"/>
    <lineage>
        <taxon>Bacteria</taxon>
        <taxon>Thermotogati</taxon>
        <taxon>Thermotogota</taxon>
        <taxon>Thermotogae</taxon>
        <taxon>Thermotogales</taxon>
        <taxon>Fervidobacteriaceae</taxon>
        <taxon>Fervidobacterium</taxon>
    </lineage>
</organism>
<name>A0AAI8CM39_FERIS</name>
<evidence type="ECO:0000313" key="1">
    <source>
        <dbReference type="EMBL" id="AMW32871.1"/>
    </source>
</evidence>
<protein>
    <submittedName>
        <fullName evidence="1">Uncharacterized protein</fullName>
    </submittedName>
</protein>
<evidence type="ECO:0000313" key="2">
    <source>
        <dbReference type="Proteomes" id="UP000093740"/>
    </source>
</evidence>
<dbReference type="AlphaFoldDB" id="A0AAI8CM39"/>
<gene>
    <name evidence="1" type="ORF">NA23_06065</name>
</gene>
<dbReference type="EMBL" id="CP014334">
    <property type="protein sequence ID" value="AMW32871.1"/>
    <property type="molecule type" value="Genomic_DNA"/>
</dbReference>
<proteinExistence type="predicted"/>
<accession>A0AAI8CM39</accession>
<sequence>MGKYEMDFEKYRKAVEKVIQRFADRGWEEIKIEEVWFETSLPVDLIIEVINQGISIPSEVKLITHGGKTIWKNPESEA</sequence>
<keyword evidence="2" id="KW-1185">Reference proteome</keyword>